<proteinExistence type="predicted"/>
<name>A0A6J7WCV2_9CAUD</name>
<reference evidence="1" key="1">
    <citation type="submission" date="2020-05" db="EMBL/GenBank/DDBJ databases">
        <authorList>
            <person name="Chiriac C."/>
            <person name="Salcher M."/>
            <person name="Ghai R."/>
            <person name="Kavagutti S V."/>
        </authorList>
    </citation>
    <scope>NUCLEOTIDE SEQUENCE</scope>
</reference>
<dbReference type="EMBL" id="LR798230">
    <property type="protein sequence ID" value="CAB5208319.1"/>
    <property type="molecule type" value="Genomic_DNA"/>
</dbReference>
<protein>
    <submittedName>
        <fullName evidence="1">Uncharacterized protein</fullName>
    </submittedName>
</protein>
<sequence>MAFIDNTTYYGKDTEGFYSKLLLEFKSATFMSPIVNAKNKVKIATLTRGNVLQAGDCDFTSAGEGTLAQKTISPVDVKINIEYCVKTFEQNYLGEKLRPGSMTGEVIPTANGVQNYFLNLALSAGQNDLELLTWQGNTATASYPLSLADGLLKQFENDGTVVKLSATSSLTEANVLDELFRVFKAIPDAIKQRGNAVIVISQDIADYYFQAIANKGNYNNMFSDAKNLSFFGIQLVIAPGIGIKKIVAAEKSNLIFVTDLMSDLEDIQVLNMYGVTGQPVVRFVSRFKFGVSYAIGSEIVYLR</sequence>
<evidence type="ECO:0000313" key="1">
    <source>
        <dbReference type="EMBL" id="CAB5208319.1"/>
    </source>
</evidence>
<accession>A0A6J7WCV2</accession>
<organism evidence="1">
    <name type="scientific">uncultured Caudovirales phage</name>
    <dbReference type="NCBI Taxonomy" id="2100421"/>
    <lineage>
        <taxon>Viruses</taxon>
        <taxon>Duplodnaviria</taxon>
        <taxon>Heunggongvirae</taxon>
        <taxon>Uroviricota</taxon>
        <taxon>Caudoviricetes</taxon>
        <taxon>Peduoviridae</taxon>
        <taxon>Maltschvirus</taxon>
        <taxon>Maltschvirus maltsch</taxon>
    </lineage>
</organism>
<gene>
    <name evidence="1" type="ORF">UFOVP182_6</name>
</gene>